<feature type="compositionally biased region" description="Polar residues" evidence="11">
    <location>
        <begin position="1"/>
        <end position="10"/>
    </location>
</feature>
<dbReference type="PANTHER" id="PTHR23245">
    <property type="entry name" value="TRNA METHYLTRANSFERASE"/>
    <property type="match status" value="1"/>
</dbReference>
<feature type="domain" description="SAM-dependent methyltransferase TRM5/TYW2-type" evidence="12">
    <location>
        <begin position="159"/>
        <end position="470"/>
    </location>
</feature>
<dbReference type="AlphaFoldDB" id="A0A0G4NID9"/>
<evidence type="ECO:0000256" key="4">
    <source>
        <dbReference type="ARBA" id="ARBA00022679"/>
    </source>
</evidence>
<evidence type="ECO:0000256" key="8">
    <source>
        <dbReference type="ARBA" id="ARBA00023242"/>
    </source>
</evidence>
<comment type="similarity">
    <text evidence="1">Belongs to the class I-like SAM-binding methyltransferase superfamily. TRM5/TYW2 family.</text>
</comment>
<evidence type="ECO:0000256" key="9">
    <source>
        <dbReference type="ARBA" id="ARBA00047783"/>
    </source>
</evidence>
<dbReference type="GO" id="GO:0005634">
    <property type="term" value="C:nucleus"/>
    <property type="evidence" value="ECO:0007669"/>
    <property type="project" value="UniProtKB-SubCell"/>
</dbReference>
<evidence type="ECO:0000313" key="13">
    <source>
        <dbReference type="EMBL" id="CRK46209.1"/>
    </source>
</evidence>
<dbReference type="GO" id="GO:0002939">
    <property type="term" value="P:tRNA N1-guanine methylation"/>
    <property type="evidence" value="ECO:0007669"/>
    <property type="project" value="TreeGrafter"/>
</dbReference>
<evidence type="ECO:0000256" key="11">
    <source>
        <dbReference type="SAM" id="MobiDB-lite"/>
    </source>
</evidence>
<evidence type="ECO:0000256" key="7">
    <source>
        <dbReference type="ARBA" id="ARBA00023128"/>
    </source>
</evidence>
<dbReference type="PANTHER" id="PTHR23245:SF36">
    <property type="entry name" value="TRNA (GUANINE(37)-N1)-METHYLTRANSFERASE"/>
    <property type="match status" value="1"/>
</dbReference>
<dbReference type="InterPro" id="IPR056743">
    <property type="entry name" value="TRM5-TYW2-like_MTfase"/>
</dbReference>
<dbReference type="Pfam" id="PF02475">
    <property type="entry name" value="TRM5-TYW2_MTfase"/>
    <property type="match status" value="1"/>
</dbReference>
<keyword evidence="3 10" id="KW-0489">Methyltransferase</keyword>
<dbReference type="InterPro" id="IPR030382">
    <property type="entry name" value="MeTrfase_TRM5/TYW2"/>
</dbReference>
<sequence>MENRMTMTNSLKRKHQHDEPQEKGTMLRLHAPLARAATTLDRSIFAKTLNLAAATVQDNRNIARLRKQLTKGRELLEWERLNACKPDPVEEGKKCLLLKEGVKADAPSTWGPLLQAAVEAQEVSVIPYELQLDYDYWSYLDVISSILPEDLHGEIPVGFNTAGHIAHLNLRDRYLPYKSIIAQVILDKNPKLRTVINKTDNVGTESEFRTFTYEVLAGPNDMDVEVKENDCTFQFDYSKVYWNSKLETEHSRLIRLFQPGEVVADVMAGIGPFAIPSGRKGVFVFANDMNPESYKCLDAAIARNKVGKYVRAFNQDGRAFIHASARLVREAAARGDEVVLHPKTSRNRSPGDTIPAPTRIPLPATISHFVMNLPASATTFVHHFRGLYHGQEALFAPHTLAKLPLVHVHCFAVKQDDEVPLLDICDRIFHEIGVRFKPGDAENEGEMTIYNVRDVAPKKRMFCASFRIPPEVAFASETS</sequence>
<proteinExistence type="inferred from homology"/>
<dbReference type="Gene3D" id="3.30.300.110">
    <property type="entry name" value="Met-10+ protein-like domains"/>
    <property type="match status" value="1"/>
</dbReference>
<keyword evidence="4 10" id="KW-0808">Transferase</keyword>
<dbReference type="FunFam" id="3.30.300.110:FF:000001">
    <property type="entry name" value="tRNA (guanine(37)-N1)-methyltransferase"/>
    <property type="match status" value="1"/>
</dbReference>
<dbReference type="EC" id="2.1.1.228" evidence="10"/>
<protein>
    <recommendedName>
        <fullName evidence="10">tRNA (guanine(37)-N1)-methyltransferase</fullName>
        <ecNumber evidence="10">2.1.1.228</ecNumber>
    </recommendedName>
    <alternativeName>
        <fullName evidence="10">M1G-methyltransferase</fullName>
    </alternativeName>
    <alternativeName>
        <fullName evidence="10">tRNA [GM37] methyltransferase</fullName>
    </alternativeName>
    <alternativeName>
        <fullName evidence="10">tRNA methyltransferase 5</fullName>
    </alternativeName>
</protein>
<feature type="binding site" evidence="10">
    <location>
        <position position="372"/>
    </location>
    <ligand>
        <name>S-adenosyl-L-methionine</name>
        <dbReference type="ChEBI" id="CHEBI:59789"/>
    </ligand>
</feature>
<evidence type="ECO:0000256" key="5">
    <source>
        <dbReference type="ARBA" id="ARBA00022691"/>
    </source>
</evidence>
<dbReference type="PROSITE" id="PS51684">
    <property type="entry name" value="SAM_MT_TRM5_TYW2"/>
    <property type="match status" value="1"/>
</dbReference>
<accession>A0A0G4NID9</accession>
<dbReference type="GO" id="GO:0070901">
    <property type="term" value="P:mitochondrial tRNA methylation"/>
    <property type="evidence" value="ECO:0007669"/>
    <property type="project" value="UniProtKB-ARBA"/>
</dbReference>
<evidence type="ECO:0000256" key="2">
    <source>
        <dbReference type="ARBA" id="ARBA00022490"/>
    </source>
</evidence>
<dbReference type="Gene3D" id="3.40.50.150">
    <property type="entry name" value="Vaccinia Virus protein VP39"/>
    <property type="match status" value="1"/>
</dbReference>
<dbReference type="GO" id="GO:0052906">
    <property type="term" value="F:tRNA (guanine(37)-N1)-methyltransferase activity"/>
    <property type="evidence" value="ECO:0007669"/>
    <property type="project" value="UniProtKB-UniRule"/>
</dbReference>
<feature type="region of interest" description="Disordered" evidence="11">
    <location>
        <begin position="1"/>
        <end position="23"/>
    </location>
</feature>
<keyword evidence="5 10" id="KW-0949">S-adenosyl-L-methionine</keyword>
<evidence type="ECO:0000256" key="1">
    <source>
        <dbReference type="ARBA" id="ARBA00009775"/>
    </source>
</evidence>
<keyword evidence="6 10" id="KW-0819">tRNA processing</keyword>
<comment type="catalytic activity">
    <reaction evidence="9 10">
        <text>guanosine(37) in tRNA + S-adenosyl-L-methionine = N(1)-methylguanosine(37) in tRNA + S-adenosyl-L-homocysteine + H(+)</text>
        <dbReference type="Rhea" id="RHEA:36899"/>
        <dbReference type="Rhea" id="RHEA-COMP:10145"/>
        <dbReference type="Rhea" id="RHEA-COMP:10147"/>
        <dbReference type="ChEBI" id="CHEBI:15378"/>
        <dbReference type="ChEBI" id="CHEBI:57856"/>
        <dbReference type="ChEBI" id="CHEBI:59789"/>
        <dbReference type="ChEBI" id="CHEBI:73542"/>
        <dbReference type="ChEBI" id="CHEBI:74269"/>
        <dbReference type="EC" id="2.1.1.228"/>
    </reaction>
</comment>
<organism evidence="13 14">
    <name type="scientific">Verticillium longisporum</name>
    <name type="common">Verticillium dahliae var. longisporum</name>
    <dbReference type="NCBI Taxonomy" id="100787"/>
    <lineage>
        <taxon>Eukaryota</taxon>
        <taxon>Fungi</taxon>
        <taxon>Dikarya</taxon>
        <taxon>Ascomycota</taxon>
        <taxon>Pezizomycotina</taxon>
        <taxon>Sordariomycetes</taxon>
        <taxon>Hypocreomycetidae</taxon>
        <taxon>Glomerellales</taxon>
        <taxon>Plectosphaerellaceae</taxon>
        <taxon>Verticillium</taxon>
    </lineage>
</organism>
<name>A0A0G4NID9_VERLO</name>
<feature type="binding site" evidence="10">
    <location>
        <begin position="288"/>
        <end position="289"/>
    </location>
    <ligand>
        <name>S-adenosyl-L-methionine</name>
        <dbReference type="ChEBI" id="CHEBI:59789"/>
    </ligand>
</feature>
<dbReference type="EMBL" id="CVQI01035384">
    <property type="protein sequence ID" value="CRK46209.1"/>
    <property type="molecule type" value="Genomic_DNA"/>
</dbReference>
<comment type="subunit">
    <text evidence="10">Monomer.</text>
</comment>
<dbReference type="InterPro" id="IPR025792">
    <property type="entry name" value="tRNA_Gua_MeTrfase_euk"/>
</dbReference>
<evidence type="ECO:0000259" key="12">
    <source>
        <dbReference type="PROSITE" id="PS51684"/>
    </source>
</evidence>
<dbReference type="SUPFAM" id="SSF53335">
    <property type="entry name" value="S-adenosyl-L-methionine-dependent methyltransferases"/>
    <property type="match status" value="1"/>
</dbReference>
<evidence type="ECO:0000256" key="10">
    <source>
        <dbReference type="HAMAP-Rule" id="MF_03152"/>
    </source>
</evidence>
<feature type="binding site" evidence="10">
    <location>
        <position position="250"/>
    </location>
    <ligand>
        <name>S-adenosyl-L-methionine</name>
        <dbReference type="ChEBI" id="CHEBI:59789"/>
    </ligand>
</feature>
<reference evidence="14" key="1">
    <citation type="submission" date="2015-05" db="EMBL/GenBank/DDBJ databases">
        <authorList>
            <person name="Fogelqvist Johan"/>
        </authorList>
    </citation>
    <scope>NUCLEOTIDE SEQUENCE [LARGE SCALE GENOMIC DNA]</scope>
</reference>
<feature type="binding site" evidence="10">
    <location>
        <begin position="316"/>
        <end position="317"/>
    </location>
    <ligand>
        <name>S-adenosyl-L-methionine</name>
        <dbReference type="ChEBI" id="CHEBI:59789"/>
    </ligand>
</feature>
<keyword evidence="7 10" id="KW-0496">Mitochondrion</keyword>
<gene>
    <name evidence="10" type="primary">TRM5</name>
    <name evidence="13" type="ORF">BN1723_006940</name>
</gene>
<dbReference type="Proteomes" id="UP000045706">
    <property type="component" value="Unassembled WGS sequence"/>
</dbReference>
<keyword evidence="2 10" id="KW-0963">Cytoplasm</keyword>
<comment type="subcellular location">
    <subcellularLocation>
        <location evidence="10">Mitochondrion matrix</location>
    </subcellularLocation>
    <subcellularLocation>
        <location evidence="10">Nucleus</location>
    </subcellularLocation>
    <subcellularLocation>
        <location evidence="10">Cytoplasm</location>
    </subcellularLocation>
    <text evidence="10">Predominantly in the mitochondria and in the nucleus.</text>
</comment>
<dbReference type="InterPro" id="IPR029063">
    <property type="entry name" value="SAM-dependent_MTases_sf"/>
</dbReference>
<evidence type="ECO:0000256" key="6">
    <source>
        <dbReference type="ARBA" id="ARBA00022694"/>
    </source>
</evidence>
<dbReference type="HAMAP" id="MF_03152">
    <property type="entry name" value="TRM5"/>
    <property type="match status" value="1"/>
</dbReference>
<comment type="similarity">
    <text evidence="10">Belongs to the TRM5 / TYW2 family.</text>
</comment>
<evidence type="ECO:0000313" key="14">
    <source>
        <dbReference type="Proteomes" id="UP000045706"/>
    </source>
</evidence>
<dbReference type="Pfam" id="PF25133">
    <property type="entry name" value="TYW2_N_2"/>
    <property type="match status" value="1"/>
</dbReference>
<evidence type="ECO:0000256" key="3">
    <source>
        <dbReference type="ARBA" id="ARBA00022603"/>
    </source>
</evidence>
<comment type="function">
    <text evidence="10">Specifically methylates the N1 position of guanosine-37 in various cytoplasmic and mitochondrial tRNAs. Methylation is not dependent on the nature of the nucleoside 5' of the target nucleoside. This is the first step in the biosynthesis of wybutosine (yW), a modified base adjacent to the anticodon of tRNAs and required for accurate decoding.</text>
</comment>
<keyword evidence="8 10" id="KW-0539">Nucleus</keyword>
<dbReference type="InterPro" id="IPR056744">
    <property type="entry name" value="TRM5/TYW2-like_N"/>
</dbReference>
<dbReference type="GO" id="GO:0005759">
    <property type="term" value="C:mitochondrial matrix"/>
    <property type="evidence" value="ECO:0007669"/>
    <property type="project" value="UniProtKB-SubCell"/>
</dbReference>